<proteinExistence type="inferred from homology"/>
<keyword evidence="4 5" id="KW-0413">Isomerase</keyword>
<dbReference type="PROSITE" id="PS50059">
    <property type="entry name" value="FKBP_PPIASE"/>
    <property type="match status" value="1"/>
</dbReference>
<dbReference type="EC" id="5.2.1.8" evidence="6"/>
<dbReference type="EMBL" id="BAABIA010000004">
    <property type="protein sequence ID" value="GAA5139952.1"/>
    <property type="molecule type" value="Genomic_DNA"/>
</dbReference>
<sequence>MKKCWLWAALSEHIPVQSAIPPFHSMKLFPFFSAALLLCLTACQTEPVKKKKTVRQPPAPGVGGAAAVTPSVSPSGVVTTASGLQYRVLASGPTYGRSPSYSDSVSVHYHGTLADGTVFDSSIERGQPATFGVGQVIPGWTEALQLMKPGDKWLLLIPARLAYGNRAVGGKIPPNSDLIFQVELLEVVGR</sequence>
<dbReference type="Pfam" id="PF00254">
    <property type="entry name" value="FKBP_C"/>
    <property type="match status" value="1"/>
</dbReference>
<evidence type="ECO:0000256" key="4">
    <source>
        <dbReference type="ARBA" id="ARBA00023235"/>
    </source>
</evidence>
<comment type="caution">
    <text evidence="8">The sequence shown here is derived from an EMBL/GenBank/DDBJ whole genome shotgun (WGS) entry which is preliminary data.</text>
</comment>
<name>A0ABP9P3D3_9BACT</name>
<keyword evidence="9" id="KW-1185">Reference proteome</keyword>
<dbReference type="PANTHER" id="PTHR43811:SF19">
    <property type="entry name" value="39 KDA FK506-BINDING NUCLEAR PROTEIN"/>
    <property type="match status" value="1"/>
</dbReference>
<evidence type="ECO:0000313" key="9">
    <source>
        <dbReference type="Proteomes" id="UP001499852"/>
    </source>
</evidence>
<evidence type="ECO:0000256" key="5">
    <source>
        <dbReference type="PROSITE-ProRule" id="PRU00277"/>
    </source>
</evidence>
<reference evidence="9" key="1">
    <citation type="journal article" date="2019" name="Int. J. Syst. Evol. Microbiol.">
        <title>The Global Catalogue of Microorganisms (GCM) 10K type strain sequencing project: providing services to taxonomists for standard genome sequencing and annotation.</title>
        <authorList>
            <consortium name="The Broad Institute Genomics Platform"/>
            <consortium name="The Broad Institute Genome Sequencing Center for Infectious Disease"/>
            <person name="Wu L."/>
            <person name="Ma J."/>
        </authorList>
    </citation>
    <scope>NUCLEOTIDE SEQUENCE [LARGE SCALE GENOMIC DNA]</scope>
    <source>
        <strain evidence="9">JCM 18053</strain>
    </source>
</reference>
<evidence type="ECO:0000313" key="8">
    <source>
        <dbReference type="EMBL" id="GAA5139952.1"/>
    </source>
</evidence>
<evidence type="ECO:0000256" key="3">
    <source>
        <dbReference type="ARBA" id="ARBA00023110"/>
    </source>
</evidence>
<comment type="catalytic activity">
    <reaction evidence="1 5 6">
        <text>[protein]-peptidylproline (omega=180) = [protein]-peptidylproline (omega=0)</text>
        <dbReference type="Rhea" id="RHEA:16237"/>
        <dbReference type="Rhea" id="RHEA-COMP:10747"/>
        <dbReference type="Rhea" id="RHEA-COMP:10748"/>
        <dbReference type="ChEBI" id="CHEBI:83833"/>
        <dbReference type="ChEBI" id="CHEBI:83834"/>
        <dbReference type="EC" id="5.2.1.8"/>
    </reaction>
</comment>
<dbReference type="Gene3D" id="3.10.50.40">
    <property type="match status" value="1"/>
</dbReference>
<keyword evidence="3 5" id="KW-0697">Rotamase</keyword>
<evidence type="ECO:0000256" key="1">
    <source>
        <dbReference type="ARBA" id="ARBA00000971"/>
    </source>
</evidence>
<evidence type="ECO:0000256" key="6">
    <source>
        <dbReference type="RuleBase" id="RU003915"/>
    </source>
</evidence>
<dbReference type="InterPro" id="IPR001179">
    <property type="entry name" value="PPIase_FKBP_dom"/>
</dbReference>
<evidence type="ECO:0000259" key="7">
    <source>
        <dbReference type="PROSITE" id="PS50059"/>
    </source>
</evidence>
<gene>
    <name evidence="8" type="ORF">GCM10023213_21590</name>
</gene>
<dbReference type="PANTHER" id="PTHR43811">
    <property type="entry name" value="FKBP-TYPE PEPTIDYL-PROLYL CIS-TRANS ISOMERASE FKPA"/>
    <property type="match status" value="1"/>
</dbReference>
<comment type="similarity">
    <text evidence="2 6">Belongs to the FKBP-type PPIase family.</text>
</comment>
<evidence type="ECO:0000256" key="2">
    <source>
        <dbReference type="ARBA" id="ARBA00006577"/>
    </source>
</evidence>
<dbReference type="SUPFAM" id="SSF54534">
    <property type="entry name" value="FKBP-like"/>
    <property type="match status" value="1"/>
</dbReference>
<organism evidence="8 9">
    <name type="scientific">Prosthecobacter algae</name>
    <dbReference type="NCBI Taxonomy" id="1144682"/>
    <lineage>
        <taxon>Bacteria</taxon>
        <taxon>Pseudomonadati</taxon>
        <taxon>Verrucomicrobiota</taxon>
        <taxon>Verrucomicrobiia</taxon>
        <taxon>Verrucomicrobiales</taxon>
        <taxon>Verrucomicrobiaceae</taxon>
        <taxon>Prosthecobacter</taxon>
    </lineage>
</organism>
<feature type="domain" description="PPIase FKBP-type" evidence="7">
    <location>
        <begin position="102"/>
        <end position="188"/>
    </location>
</feature>
<dbReference type="InterPro" id="IPR046357">
    <property type="entry name" value="PPIase_dom_sf"/>
</dbReference>
<accession>A0ABP9P3D3</accession>
<dbReference type="Proteomes" id="UP001499852">
    <property type="component" value="Unassembled WGS sequence"/>
</dbReference>
<protein>
    <recommendedName>
        <fullName evidence="6">Peptidyl-prolyl cis-trans isomerase</fullName>
        <ecNumber evidence="6">5.2.1.8</ecNumber>
    </recommendedName>
</protein>